<protein>
    <submittedName>
        <fullName evidence="1">Uncharacterized protein</fullName>
    </submittedName>
</protein>
<sequence>MGKKEESLWLEWEERKTNDMNYEQQPAADRGNVLAETNEERALPTSSSGVFNLLLQSAGPWKKKNLHEEGIVTQCIAPTKISDQYLTNVLLKINSKAFRHLDKEEELPKFTFLVAQKNHHTKLFQAGSTENVPPVAPVCYAHLAASQMSQFVKFEDSSDSSSWHGSVTAAGTILVPELPRLHPRISRTMFFC</sequence>
<gene>
    <name evidence="1" type="ORF">MRB53_010360</name>
</gene>
<keyword evidence="2" id="KW-1185">Reference proteome</keyword>
<evidence type="ECO:0000313" key="2">
    <source>
        <dbReference type="Proteomes" id="UP001234297"/>
    </source>
</evidence>
<dbReference type="Proteomes" id="UP001234297">
    <property type="component" value="Chromosome 3"/>
</dbReference>
<name>A0ACC2LSC4_PERAE</name>
<reference evidence="1 2" key="1">
    <citation type="journal article" date="2022" name="Hortic Res">
        <title>A haplotype resolved chromosomal level avocado genome allows analysis of novel avocado genes.</title>
        <authorList>
            <person name="Nath O."/>
            <person name="Fletcher S.J."/>
            <person name="Hayward A."/>
            <person name="Shaw L.M."/>
            <person name="Masouleh A.K."/>
            <person name="Furtado A."/>
            <person name="Henry R.J."/>
            <person name="Mitter N."/>
        </authorList>
    </citation>
    <scope>NUCLEOTIDE SEQUENCE [LARGE SCALE GENOMIC DNA]</scope>
    <source>
        <strain evidence="2">cv. Hass</strain>
    </source>
</reference>
<proteinExistence type="predicted"/>
<dbReference type="EMBL" id="CM056811">
    <property type="protein sequence ID" value="KAJ8636093.1"/>
    <property type="molecule type" value="Genomic_DNA"/>
</dbReference>
<comment type="caution">
    <text evidence="1">The sequence shown here is derived from an EMBL/GenBank/DDBJ whole genome shotgun (WGS) entry which is preliminary data.</text>
</comment>
<accession>A0ACC2LSC4</accession>
<evidence type="ECO:0000313" key="1">
    <source>
        <dbReference type="EMBL" id="KAJ8636093.1"/>
    </source>
</evidence>
<organism evidence="1 2">
    <name type="scientific">Persea americana</name>
    <name type="common">Avocado</name>
    <dbReference type="NCBI Taxonomy" id="3435"/>
    <lineage>
        <taxon>Eukaryota</taxon>
        <taxon>Viridiplantae</taxon>
        <taxon>Streptophyta</taxon>
        <taxon>Embryophyta</taxon>
        <taxon>Tracheophyta</taxon>
        <taxon>Spermatophyta</taxon>
        <taxon>Magnoliopsida</taxon>
        <taxon>Magnoliidae</taxon>
        <taxon>Laurales</taxon>
        <taxon>Lauraceae</taxon>
        <taxon>Persea</taxon>
    </lineage>
</organism>